<proteinExistence type="predicted"/>
<gene>
    <name evidence="1" type="ORF">ACFQE1_07345</name>
</gene>
<organism evidence="1 2">
    <name type="scientific">Halobium palmae</name>
    <dbReference type="NCBI Taxonomy" id="1776492"/>
    <lineage>
        <taxon>Archaea</taxon>
        <taxon>Methanobacteriati</taxon>
        <taxon>Methanobacteriota</taxon>
        <taxon>Stenosarchaea group</taxon>
        <taxon>Halobacteria</taxon>
        <taxon>Halobacteriales</taxon>
        <taxon>Haloferacaceae</taxon>
        <taxon>Halobium</taxon>
    </lineage>
</organism>
<dbReference type="SUPFAM" id="SSF69279">
    <property type="entry name" value="Phage tail proteins"/>
    <property type="match status" value="1"/>
</dbReference>
<evidence type="ECO:0000313" key="2">
    <source>
        <dbReference type="Proteomes" id="UP001596328"/>
    </source>
</evidence>
<comment type="caution">
    <text evidence="1">The sequence shown here is derived from an EMBL/GenBank/DDBJ whole genome shotgun (WGS) entry which is preliminary data.</text>
</comment>
<evidence type="ECO:0000313" key="1">
    <source>
        <dbReference type="EMBL" id="MFC6724192.1"/>
    </source>
</evidence>
<name>A0ABD5RZK0_9EURY</name>
<reference evidence="1 2" key="1">
    <citation type="journal article" date="2019" name="Int. J. Syst. Evol. Microbiol.">
        <title>The Global Catalogue of Microorganisms (GCM) 10K type strain sequencing project: providing services to taxonomists for standard genome sequencing and annotation.</title>
        <authorList>
            <consortium name="The Broad Institute Genomics Platform"/>
            <consortium name="The Broad Institute Genome Sequencing Center for Infectious Disease"/>
            <person name="Wu L."/>
            <person name="Ma J."/>
        </authorList>
    </citation>
    <scope>NUCLEOTIDE SEQUENCE [LARGE SCALE GENOMIC DNA]</scope>
    <source>
        <strain evidence="1 2">NBRC 111368</strain>
    </source>
</reference>
<dbReference type="Pfam" id="PF05954">
    <property type="entry name" value="Phage_GPD"/>
    <property type="match status" value="1"/>
</dbReference>
<keyword evidence="2" id="KW-1185">Reference proteome</keyword>
<dbReference type="EMBL" id="JBHSWU010000119">
    <property type="protein sequence ID" value="MFC6724192.1"/>
    <property type="molecule type" value="Genomic_DNA"/>
</dbReference>
<dbReference type="AlphaFoldDB" id="A0ABD5RZK0"/>
<sequence length="359" mass="39717">MKRLGDFEKRYGDFYTPRFRIQVGESRFAEADGVVSDVSVESTLDGADSFSFTLHYPFEHEASRFRGLSWEAFAPRTPVTIWLGYGNLLGPDPQAKPEVDPLLTGRIASVKPEFPADGAPAITVSGFDLLHDMTRGTDSDSWNDKTDSDVVSILTSKYESNFPTREVTATGVPREKIIQDKESDYAVVKRLADTNRFELFARLDTLYFRSPPRKPDPNLTLTYGDSLRSFSPERNDAEQVGEVEIRHWDPRAKKEIVGKATRPDRKGKTVLRRAVDSKAQADILAEAALADLTEGEVTGSGETVGLPDLRVGEWVTLEIGGFDETGKALFDGDYYVQQVSHRLGGSGYATSFSVTGTVI</sequence>
<accession>A0ABD5RZK0</accession>
<dbReference type="Proteomes" id="UP001596328">
    <property type="component" value="Unassembled WGS sequence"/>
</dbReference>
<protein>
    <submittedName>
        <fullName evidence="1">Phage late control D family protein</fullName>
    </submittedName>
</protein>